<dbReference type="EMBL" id="CP019082">
    <property type="protein sequence ID" value="APW63313.1"/>
    <property type="molecule type" value="Genomic_DNA"/>
</dbReference>
<dbReference type="RefSeq" id="WP_145952304.1">
    <property type="nucleotide sequence ID" value="NZ_CP019082.1"/>
</dbReference>
<proteinExistence type="predicted"/>
<protein>
    <submittedName>
        <fullName evidence="1">Uncharacterized protein</fullName>
    </submittedName>
</protein>
<evidence type="ECO:0000313" key="2">
    <source>
        <dbReference type="Proteomes" id="UP000186309"/>
    </source>
</evidence>
<dbReference type="STRING" id="1387353.BSF38_04877"/>
<dbReference type="Proteomes" id="UP000186309">
    <property type="component" value="Chromosome"/>
</dbReference>
<organism evidence="1 2">
    <name type="scientific">Paludisphaera borealis</name>
    <dbReference type="NCBI Taxonomy" id="1387353"/>
    <lineage>
        <taxon>Bacteria</taxon>
        <taxon>Pseudomonadati</taxon>
        <taxon>Planctomycetota</taxon>
        <taxon>Planctomycetia</taxon>
        <taxon>Isosphaerales</taxon>
        <taxon>Isosphaeraceae</taxon>
        <taxon>Paludisphaera</taxon>
    </lineage>
</organism>
<accession>A0A1U7CWQ6</accession>
<evidence type="ECO:0000313" key="1">
    <source>
        <dbReference type="EMBL" id="APW63313.1"/>
    </source>
</evidence>
<dbReference type="AlphaFoldDB" id="A0A1U7CWQ6"/>
<name>A0A1U7CWQ6_9BACT</name>
<keyword evidence="2" id="KW-1185">Reference proteome</keyword>
<dbReference type="KEGG" id="pbor:BSF38_04877"/>
<reference evidence="2" key="1">
    <citation type="submission" date="2016-12" db="EMBL/GenBank/DDBJ databases">
        <title>Comparative genomics of four Isosphaeraceae planctomycetes: a common pool of plasmids and glycoside hydrolase genes.</title>
        <authorList>
            <person name="Ivanova A."/>
        </authorList>
    </citation>
    <scope>NUCLEOTIDE SEQUENCE [LARGE SCALE GENOMIC DNA]</scope>
    <source>
        <strain evidence="2">PX4</strain>
    </source>
</reference>
<sequence length="158" mass="17606">MPTDRPMGRGPMRLWLKSTLGSGVLETLRPSEATGGGDPDSFARDLLAKLREADGGFRPDDPLALAFREFRRWVEAERRSRRLGLLGPPRARQRLPETIRPRDDRAAGKVATVGKASAEKPLTVVSRLLTRVRSAFASRARVRPADLANPLWDRWLDG</sequence>
<gene>
    <name evidence="1" type="ORF">BSF38_04877</name>
</gene>